<keyword evidence="3" id="KW-1185">Reference proteome</keyword>
<feature type="transmembrane region" description="Helical" evidence="1">
    <location>
        <begin position="161"/>
        <end position="181"/>
    </location>
</feature>
<dbReference type="EMBL" id="BAAFST010000006">
    <property type="protein sequence ID" value="GAB1290672.1"/>
    <property type="molecule type" value="Genomic_DNA"/>
</dbReference>
<evidence type="ECO:0000313" key="2">
    <source>
        <dbReference type="EMBL" id="GAB1290672.1"/>
    </source>
</evidence>
<dbReference type="Proteomes" id="UP001623349">
    <property type="component" value="Unassembled WGS sequence"/>
</dbReference>
<comment type="caution">
    <text evidence="2">The sequence shown here is derived from an EMBL/GenBank/DDBJ whole genome shotgun (WGS) entry which is preliminary data.</text>
</comment>
<dbReference type="PANTHER" id="PTHR16103">
    <property type="entry name" value="TRANSMEMBRANE PROTEIN 140"/>
    <property type="match status" value="1"/>
</dbReference>
<keyword evidence="1" id="KW-0472">Membrane</keyword>
<organism evidence="2 3">
    <name type="scientific">Apodemus speciosus</name>
    <name type="common">Large Japanese field mouse</name>
    <dbReference type="NCBI Taxonomy" id="105296"/>
    <lineage>
        <taxon>Eukaryota</taxon>
        <taxon>Metazoa</taxon>
        <taxon>Chordata</taxon>
        <taxon>Craniata</taxon>
        <taxon>Vertebrata</taxon>
        <taxon>Euteleostomi</taxon>
        <taxon>Mammalia</taxon>
        <taxon>Eutheria</taxon>
        <taxon>Euarchontoglires</taxon>
        <taxon>Glires</taxon>
        <taxon>Rodentia</taxon>
        <taxon>Myomorpha</taxon>
        <taxon>Muroidea</taxon>
        <taxon>Muridae</taxon>
        <taxon>Murinae</taxon>
        <taxon>Apodemus</taxon>
    </lineage>
</organism>
<keyword evidence="1" id="KW-1133">Transmembrane helix</keyword>
<protein>
    <submittedName>
        <fullName evidence="2">Transmembrane protein 140</fullName>
    </submittedName>
</protein>
<feature type="transmembrane region" description="Helical" evidence="1">
    <location>
        <begin position="95"/>
        <end position="113"/>
    </location>
</feature>
<name>A0ABQ0EUE3_APOSI</name>
<dbReference type="InterPro" id="IPR028038">
    <property type="entry name" value="TM140"/>
</dbReference>
<accession>A0ABQ0EUE3</accession>
<evidence type="ECO:0000313" key="3">
    <source>
        <dbReference type="Proteomes" id="UP001623349"/>
    </source>
</evidence>
<sequence length="195" mass="21531">MAAPPATAEDMANSRLWRNNCLPFVGIMILVAAVLALMFYALLWKAGNLADLPNLRIGFYNFCLWKEDIGALECYNFPELEVLGVPQVGLALARLGVYGALVLTAFVPLPLLLAQYNRDEGEWQLAVGFLAASSVLLASGLGLFLSFAWKWLRLSLLGPGFLALCLAQGFLFFLLVATVMFPPRNKKDKNQWENC</sequence>
<gene>
    <name evidence="2" type="ORF">APTSU1_000590200</name>
</gene>
<evidence type="ECO:0000256" key="1">
    <source>
        <dbReference type="SAM" id="Phobius"/>
    </source>
</evidence>
<feature type="transmembrane region" description="Helical" evidence="1">
    <location>
        <begin position="125"/>
        <end position="149"/>
    </location>
</feature>
<reference evidence="2 3" key="1">
    <citation type="submission" date="2024-08" db="EMBL/GenBank/DDBJ databases">
        <title>The draft genome of Apodemus speciosus.</title>
        <authorList>
            <person name="Nabeshima K."/>
            <person name="Suzuki S."/>
            <person name="Onuma M."/>
        </authorList>
    </citation>
    <scope>NUCLEOTIDE SEQUENCE [LARGE SCALE GENOMIC DNA]</scope>
    <source>
        <strain evidence="2">IB14-021</strain>
    </source>
</reference>
<keyword evidence="1 2" id="KW-0812">Transmembrane</keyword>
<dbReference type="PANTHER" id="PTHR16103:SF0">
    <property type="entry name" value="TRANSMEMBRANE PROTEIN 140"/>
    <property type="match status" value="1"/>
</dbReference>
<proteinExistence type="predicted"/>
<feature type="transmembrane region" description="Helical" evidence="1">
    <location>
        <begin position="21"/>
        <end position="43"/>
    </location>
</feature>
<dbReference type="Pfam" id="PF14985">
    <property type="entry name" value="TM140"/>
    <property type="match status" value="1"/>
</dbReference>